<dbReference type="InterPro" id="IPR016461">
    <property type="entry name" value="COMT-like"/>
</dbReference>
<dbReference type="GO" id="GO:0046983">
    <property type="term" value="F:protein dimerization activity"/>
    <property type="evidence" value="ECO:0007669"/>
    <property type="project" value="InterPro"/>
</dbReference>
<dbReference type="AlphaFoldDB" id="S8DQB3"/>
<dbReference type="Gene3D" id="3.40.50.150">
    <property type="entry name" value="Vaccinia Virus protein VP39"/>
    <property type="match status" value="1"/>
</dbReference>
<organism evidence="8 9">
    <name type="scientific">Genlisea aurea</name>
    <dbReference type="NCBI Taxonomy" id="192259"/>
    <lineage>
        <taxon>Eukaryota</taxon>
        <taxon>Viridiplantae</taxon>
        <taxon>Streptophyta</taxon>
        <taxon>Embryophyta</taxon>
        <taxon>Tracheophyta</taxon>
        <taxon>Spermatophyta</taxon>
        <taxon>Magnoliopsida</taxon>
        <taxon>eudicotyledons</taxon>
        <taxon>Gunneridae</taxon>
        <taxon>Pentapetalae</taxon>
        <taxon>asterids</taxon>
        <taxon>lamiids</taxon>
        <taxon>Lamiales</taxon>
        <taxon>Lentibulariaceae</taxon>
        <taxon>Genlisea</taxon>
    </lineage>
</organism>
<dbReference type="InterPro" id="IPR029063">
    <property type="entry name" value="SAM-dependent_MTases_sf"/>
</dbReference>
<dbReference type="GO" id="GO:0008757">
    <property type="term" value="F:S-adenosylmethionine-dependent methyltransferase activity"/>
    <property type="evidence" value="ECO:0007669"/>
    <property type="project" value="UniProtKB-ARBA"/>
</dbReference>
<feature type="domain" description="O-methyltransferase dimerisation" evidence="7">
    <location>
        <begin position="10"/>
        <end position="107"/>
    </location>
</feature>
<feature type="domain" description="O-methyltransferase C-terminal" evidence="6">
    <location>
        <begin position="130"/>
        <end position="335"/>
    </location>
</feature>
<reference evidence="8 9" key="1">
    <citation type="journal article" date="2013" name="BMC Genomics">
        <title>The miniature genome of a carnivorous plant Genlisea aurea contains a low number of genes and short non-coding sequences.</title>
        <authorList>
            <person name="Leushkin E.V."/>
            <person name="Sutormin R.A."/>
            <person name="Nabieva E.R."/>
            <person name="Penin A.A."/>
            <person name="Kondrashov A.S."/>
            <person name="Logacheva M.D."/>
        </authorList>
    </citation>
    <scope>NUCLEOTIDE SEQUENCE [LARGE SCALE GENOMIC DNA]</scope>
</reference>
<evidence type="ECO:0000313" key="9">
    <source>
        <dbReference type="Proteomes" id="UP000015453"/>
    </source>
</evidence>
<dbReference type="FunFam" id="1.10.10.10:FF:000357">
    <property type="entry name" value="Caffeic acid 3-O-methyltransferase"/>
    <property type="match status" value="1"/>
</dbReference>
<dbReference type="EMBL" id="AUSU01004321">
    <property type="protein sequence ID" value="EPS65298.1"/>
    <property type="molecule type" value="Genomic_DNA"/>
</dbReference>
<accession>S8DQB3</accession>
<dbReference type="OrthoDB" id="910025at2759"/>
<keyword evidence="2 8" id="KW-0808">Transferase</keyword>
<evidence type="ECO:0000259" key="7">
    <source>
        <dbReference type="Pfam" id="PF08100"/>
    </source>
</evidence>
<dbReference type="GO" id="GO:0009813">
    <property type="term" value="P:flavonoid biosynthetic process"/>
    <property type="evidence" value="ECO:0007669"/>
    <property type="project" value="UniProtKB-ARBA"/>
</dbReference>
<dbReference type="Pfam" id="PF00891">
    <property type="entry name" value="Methyltransf_2"/>
    <property type="match status" value="1"/>
</dbReference>
<dbReference type="PANTHER" id="PTHR11746">
    <property type="entry name" value="O-METHYLTRANSFERASE"/>
    <property type="match status" value="1"/>
</dbReference>
<keyword evidence="1 8" id="KW-0489">Methyltransferase</keyword>
<evidence type="ECO:0000256" key="4">
    <source>
        <dbReference type="ARBA" id="ARBA00034481"/>
    </source>
</evidence>
<name>S8DQB3_9LAMI</name>
<comment type="caution">
    <text evidence="8">The sequence shown here is derived from an EMBL/GenBank/DDBJ whole genome shotgun (WGS) entry which is preliminary data.</text>
</comment>
<dbReference type="Proteomes" id="UP000015453">
    <property type="component" value="Unassembled WGS sequence"/>
</dbReference>
<dbReference type="SUPFAM" id="SSF46785">
    <property type="entry name" value="Winged helix' DNA-binding domain"/>
    <property type="match status" value="1"/>
</dbReference>
<dbReference type="InterPro" id="IPR001077">
    <property type="entry name" value="COMT_C"/>
</dbReference>
<dbReference type="Gene3D" id="1.10.10.10">
    <property type="entry name" value="Winged helix-like DNA-binding domain superfamily/Winged helix DNA-binding domain"/>
    <property type="match status" value="1"/>
</dbReference>
<keyword evidence="3" id="KW-0949">S-adenosyl-L-methionine</keyword>
<protein>
    <submittedName>
        <fullName evidence="8">O-methyltransferase 1</fullName>
    </submittedName>
</protein>
<dbReference type="FunFam" id="3.40.50.150:FF:000061">
    <property type="entry name" value="Caffeic acid O-methyltransferase"/>
    <property type="match status" value="1"/>
</dbReference>
<evidence type="ECO:0000313" key="8">
    <source>
        <dbReference type="EMBL" id="EPS65298.1"/>
    </source>
</evidence>
<gene>
    <name evidence="8" type="ORF">M569_09482</name>
</gene>
<dbReference type="Pfam" id="PF08100">
    <property type="entry name" value="Dimerisation"/>
    <property type="match status" value="1"/>
</dbReference>
<feature type="non-terminal residue" evidence="8">
    <location>
        <position position="1"/>
    </location>
</feature>
<comment type="similarity">
    <text evidence="4">Belongs to the class I-like SAM-binding methyltransferase superfamily. Cation-independent O-methyltransferase family. COMT subfamily.</text>
</comment>
<evidence type="ECO:0000259" key="6">
    <source>
        <dbReference type="Pfam" id="PF00891"/>
    </source>
</evidence>
<proteinExistence type="inferred from homology"/>
<keyword evidence="9" id="KW-1185">Reference proteome</keyword>
<dbReference type="PROSITE" id="PS51683">
    <property type="entry name" value="SAM_OMT_II"/>
    <property type="match status" value="1"/>
</dbReference>
<dbReference type="GO" id="GO:0008171">
    <property type="term" value="F:O-methyltransferase activity"/>
    <property type="evidence" value="ECO:0007669"/>
    <property type="project" value="InterPro"/>
</dbReference>
<sequence>SDDRDFFSAMQLSFSSVLPMALKTAIQLNLLELINQAPGGSISASDLAGKLPTTNPAAGKMIDRILCLLAAHDVVVCRIVPSPHGGGGGGGVERIYSPGTAAKLLTKNEEGISLARIFMLVQDNLHFKAWHNLKDAILEGGEAFHRAYGKSIFDHIATDQEYNKVFNAAMFSHTKIFMNKLLRTYTGFEGLKSIVDVGGGVGVTLKMIIDEYPSIRGINFDLPHVIDEALPFPGIEHVAGDMFVSVPKADAIFLKWICHDWSDEHCKQLLRNCYDALGDDGKVILVDAIMSDEPKTTSDFKYTAATDVLMMSCCPGGTERTEEEFNGITRDTGFKKFRKMCCIYGTWIMELRK</sequence>
<dbReference type="InterPro" id="IPR012967">
    <property type="entry name" value="COMT_dimerisation"/>
</dbReference>
<evidence type="ECO:0000256" key="1">
    <source>
        <dbReference type="ARBA" id="ARBA00022603"/>
    </source>
</evidence>
<feature type="active site" description="Proton acceptor" evidence="5">
    <location>
        <position position="259"/>
    </location>
</feature>
<dbReference type="SUPFAM" id="SSF53335">
    <property type="entry name" value="S-adenosyl-L-methionine-dependent methyltransferases"/>
    <property type="match status" value="1"/>
</dbReference>
<dbReference type="InterPro" id="IPR036388">
    <property type="entry name" value="WH-like_DNA-bd_sf"/>
</dbReference>
<evidence type="ECO:0000256" key="5">
    <source>
        <dbReference type="PIRSR" id="PIRSR005739-1"/>
    </source>
</evidence>
<evidence type="ECO:0000256" key="2">
    <source>
        <dbReference type="ARBA" id="ARBA00022679"/>
    </source>
</evidence>
<evidence type="ECO:0000256" key="3">
    <source>
        <dbReference type="ARBA" id="ARBA00022691"/>
    </source>
</evidence>
<dbReference type="PIRSF" id="PIRSF005739">
    <property type="entry name" value="O-mtase"/>
    <property type="match status" value="1"/>
</dbReference>
<dbReference type="InterPro" id="IPR036390">
    <property type="entry name" value="WH_DNA-bd_sf"/>
</dbReference>
<dbReference type="GO" id="GO:0032259">
    <property type="term" value="P:methylation"/>
    <property type="evidence" value="ECO:0007669"/>
    <property type="project" value="UniProtKB-KW"/>
</dbReference>